<dbReference type="OrthoDB" id="207474at2"/>
<organism evidence="7 8">
    <name type="scientific">Stratiformator vulcanicus</name>
    <dbReference type="NCBI Taxonomy" id="2527980"/>
    <lineage>
        <taxon>Bacteria</taxon>
        <taxon>Pseudomonadati</taxon>
        <taxon>Planctomycetota</taxon>
        <taxon>Planctomycetia</taxon>
        <taxon>Planctomycetales</taxon>
        <taxon>Planctomycetaceae</taxon>
        <taxon>Stratiformator</taxon>
    </lineage>
</organism>
<dbReference type="PROSITE" id="PS50011">
    <property type="entry name" value="PROTEIN_KINASE_DOM"/>
    <property type="match status" value="1"/>
</dbReference>
<keyword evidence="8" id="KW-1185">Reference proteome</keyword>
<dbReference type="Pfam" id="PF00069">
    <property type="entry name" value="Pkinase"/>
    <property type="match status" value="1"/>
</dbReference>
<dbReference type="EMBL" id="CP036268">
    <property type="protein sequence ID" value="QDT38053.1"/>
    <property type="molecule type" value="Genomic_DNA"/>
</dbReference>
<proteinExistence type="predicted"/>
<evidence type="ECO:0000313" key="8">
    <source>
        <dbReference type="Proteomes" id="UP000317318"/>
    </source>
</evidence>
<dbReference type="InterPro" id="IPR011009">
    <property type="entry name" value="Kinase-like_dom_sf"/>
</dbReference>
<feature type="domain" description="Protein kinase" evidence="6">
    <location>
        <begin position="76"/>
        <end position="339"/>
    </location>
</feature>
<dbReference type="SUPFAM" id="SSF56112">
    <property type="entry name" value="Protein kinase-like (PK-like)"/>
    <property type="match status" value="1"/>
</dbReference>
<evidence type="ECO:0000256" key="3">
    <source>
        <dbReference type="ARBA" id="ARBA00022777"/>
    </source>
</evidence>
<dbReference type="Proteomes" id="UP000317318">
    <property type="component" value="Chromosome"/>
</dbReference>
<keyword evidence="3 7" id="KW-0418">Kinase</keyword>
<dbReference type="InterPro" id="IPR000719">
    <property type="entry name" value="Prot_kinase_dom"/>
</dbReference>
<keyword evidence="1 7" id="KW-0808">Transferase</keyword>
<dbReference type="SMART" id="SM00220">
    <property type="entry name" value="S_TKc"/>
    <property type="match status" value="1"/>
</dbReference>
<dbReference type="GO" id="GO:0004674">
    <property type="term" value="F:protein serine/threonine kinase activity"/>
    <property type="evidence" value="ECO:0007669"/>
    <property type="project" value="UniProtKB-EC"/>
</dbReference>
<gene>
    <name evidence="7" type="primary">prkC_10</name>
    <name evidence="7" type="ORF">Pan189_24380</name>
</gene>
<keyword evidence="4" id="KW-0067">ATP-binding</keyword>
<evidence type="ECO:0000259" key="6">
    <source>
        <dbReference type="PROSITE" id="PS50011"/>
    </source>
</evidence>
<protein>
    <submittedName>
        <fullName evidence="7">Serine/threonine-protein kinase PrkC</fullName>
        <ecNumber evidence="7">2.7.11.1</ecNumber>
    </submittedName>
</protein>
<sequence length="759" mass="81673">MSDRPSPQLSELLTRFGLGERETVRCCRRHIRAVGRKIPIFDTIWVDALVAQSKLTFYQADKIAAGQSEELFFSDYVLTEPIRPGSDPRTFLAKDETGNIVVLTMITELSGPGSGLLDRLSRLCDLSTPGIHQSIRLPHQVVTHGEKVGLVSEPVTGPSVAELILRRGRLETAFVIDAARQLASAFDASIRSGVVHGAIYTTNIRVEDSGRVIAVGGGIAPITAPVIRSETFDSPESCDGIAPERIGGSAPPTETSDIYAFGCLIWAMSAGRAPFLQGDPLARLTAHRTGRVPDLRDYCGDAAEPIADLVARCTEPDPGKRPESFVEISASLGKRNQRVKSGLRLLAPTPSTSTASLDVSSDSFNQTRPRYPLRKQATLCGAIALAAVLLGFGPTFFFQLMTPKNVVAVTEHELDSSRNLTNAAAATEDALSSPEVSRQDELATAGESLTNNGPTNLRKMPPPDEAGVIRLSSSGYYEASTIDYRGDLKIIGPPQATATIKIVEQPLRVRARTVTLERVGLSASAGATSPALILANAQSLFVRDSSFDGGDGRRTIGLGWRRLDSRDRSGGVVRLSDCRYRGLSTGLFLSEMPNGLSAQNCLVYSSRSFVTVNKTAGADSLRVLFRRVTSREVDRVIDVRFDSEGFSQLNLHAEKCAFSGDDGAAVFGWIRAEEASRFAIEIDGRENLIDPPVSISRRLKDSSRLSPSSEPRVKVAGVVAGQIKFAGKVGANPDGSRVVDFVGPRRGDLDVGYRPVEPN</sequence>
<evidence type="ECO:0000256" key="1">
    <source>
        <dbReference type="ARBA" id="ARBA00022679"/>
    </source>
</evidence>
<dbReference type="EC" id="2.7.11.1" evidence="7"/>
<dbReference type="RefSeq" id="WP_145364111.1">
    <property type="nucleotide sequence ID" value="NZ_CP036268.1"/>
</dbReference>
<dbReference type="PANTHER" id="PTHR43289">
    <property type="entry name" value="MITOGEN-ACTIVATED PROTEIN KINASE KINASE KINASE 20-RELATED"/>
    <property type="match status" value="1"/>
</dbReference>
<accession>A0A517R2H7</accession>
<dbReference type="Gene3D" id="1.10.510.10">
    <property type="entry name" value="Transferase(Phosphotransferase) domain 1"/>
    <property type="match status" value="1"/>
</dbReference>
<evidence type="ECO:0000256" key="4">
    <source>
        <dbReference type="ARBA" id="ARBA00022840"/>
    </source>
</evidence>
<keyword evidence="2" id="KW-0547">Nucleotide-binding</keyword>
<evidence type="ECO:0000256" key="2">
    <source>
        <dbReference type="ARBA" id="ARBA00022741"/>
    </source>
</evidence>
<dbReference type="AlphaFoldDB" id="A0A517R2H7"/>
<dbReference type="PANTHER" id="PTHR43289:SF6">
    <property type="entry name" value="SERINE_THREONINE-PROTEIN KINASE NEKL-3"/>
    <property type="match status" value="1"/>
</dbReference>
<evidence type="ECO:0000313" key="7">
    <source>
        <dbReference type="EMBL" id="QDT38053.1"/>
    </source>
</evidence>
<dbReference type="GO" id="GO:0005524">
    <property type="term" value="F:ATP binding"/>
    <property type="evidence" value="ECO:0007669"/>
    <property type="project" value="UniProtKB-KW"/>
</dbReference>
<dbReference type="KEGG" id="svp:Pan189_24380"/>
<name>A0A517R2H7_9PLAN</name>
<reference evidence="7 8" key="1">
    <citation type="submission" date="2019-02" db="EMBL/GenBank/DDBJ databases">
        <title>Deep-cultivation of Planctomycetes and their phenomic and genomic characterization uncovers novel biology.</title>
        <authorList>
            <person name="Wiegand S."/>
            <person name="Jogler M."/>
            <person name="Boedeker C."/>
            <person name="Pinto D."/>
            <person name="Vollmers J."/>
            <person name="Rivas-Marin E."/>
            <person name="Kohn T."/>
            <person name="Peeters S.H."/>
            <person name="Heuer A."/>
            <person name="Rast P."/>
            <person name="Oberbeckmann S."/>
            <person name="Bunk B."/>
            <person name="Jeske O."/>
            <person name="Meyerdierks A."/>
            <person name="Storesund J.E."/>
            <person name="Kallscheuer N."/>
            <person name="Luecker S."/>
            <person name="Lage O.M."/>
            <person name="Pohl T."/>
            <person name="Merkel B.J."/>
            <person name="Hornburger P."/>
            <person name="Mueller R.-W."/>
            <person name="Bruemmer F."/>
            <person name="Labrenz M."/>
            <person name="Spormann A.M."/>
            <person name="Op den Camp H."/>
            <person name="Overmann J."/>
            <person name="Amann R."/>
            <person name="Jetten M.S.M."/>
            <person name="Mascher T."/>
            <person name="Medema M.H."/>
            <person name="Devos D.P."/>
            <person name="Kaster A.-K."/>
            <person name="Ovreas L."/>
            <person name="Rohde M."/>
            <person name="Galperin M.Y."/>
            <person name="Jogler C."/>
        </authorList>
    </citation>
    <scope>NUCLEOTIDE SEQUENCE [LARGE SCALE GENOMIC DNA]</scope>
    <source>
        <strain evidence="7 8">Pan189</strain>
    </source>
</reference>
<evidence type="ECO:0000256" key="5">
    <source>
        <dbReference type="SAM" id="MobiDB-lite"/>
    </source>
</evidence>
<feature type="region of interest" description="Disordered" evidence="5">
    <location>
        <begin position="425"/>
        <end position="463"/>
    </location>
</feature>